<organism evidence="1 2">
    <name type="scientific">Nocardia mangyaensis</name>
    <dbReference type="NCBI Taxonomy" id="2213200"/>
    <lineage>
        <taxon>Bacteria</taxon>
        <taxon>Bacillati</taxon>
        <taxon>Actinomycetota</taxon>
        <taxon>Actinomycetes</taxon>
        <taxon>Mycobacteriales</taxon>
        <taxon>Nocardiaceae</taxon>
        <taxon>Nocardia</taxon>
    </lineage>
</organism>
<protein>
    <recommendedName>
        <fullName evidence="3">Luciferase-like domain-containing protein</fullName>
    </recommendedName>
</protein>
<evidence type="ECO:0008006" key="3">
    <source>
        <dbReference type="Google" id="ProtNLM"/>
    </source>
</evidence>
<evidence type="ECO:0000313" key="2">
    <source>
        <dbReference type="Proteomes" id="UP000183810"/>
    </source>
</evidence>
<reference evidence="1" key="1">
    <citation type="submission" date="2016-11" db="EMBL/GenBank/DDBJ databases">
        <authorList>
            <person name="Jaros S."/>
            <person name="Januszkiewicz K."/>
            <person name="Wedrychowicz H."/>
        </authorList>
    </citation>
    <scope>NUCLEOTIDE SEQUENCE [LARGE SCALE GENOMIC DNA]</scope>
    <source>
        <strain evidence="1">Y48</strain>
    </source>
</reference>
<proteinExistence type="predicted"/>
<sequence length="82" mass="8511">MTSTKPLFVANAGYPGRSANKRVGGAKNITHTLYTAEMALRHGVHLPPFGELADPRVLSEVAAEAETAGFDGVFGWGVGLAG</sequence>
<name>A0A1J0VSW1_9NOCA</name>
<evidence type="ECO:0000313" key="1">
    <source>
        <dbReference type="EMBL" id="APE35023.1"/>
    </source>
</evidence>
<gene>
    <name evidence="1" type="ORF">BOX37_14890</name>
</gene>
<dbReference type="AlphaFoldDB" id="A0A1J0VSW1"/>
<dbReference type="Proteomes" id="UP000183810">
    <property type="component" value="Chromosome"/>
</dbReference>
<dbReference type="KEGG" id="nsl:BOX37_14890"/>
<dbReference type="EMBL" id="CP018082">
    <property type="protein sequence ID" value="APE35023.1"/>
    <property type="molecule type" value="Genomic_DNA"/>
</dbReference>
<accession>A0A1J0VSW1</accession>
<keyword evidence="2" id="KW-1185">Reference proteome</keyword>